<organism evidence="2 3">
    <name type="scientific">Cymbomonas tetramitiformis</name>
    <dbReference type="NCBI Taxonomy" id="36881"/>
    <lineage>
        <taxon>Eukaryota</taxon>
        <taxon>Viridiplantae</taxon>
        <taxon>Chlorophyta</taxon>
        <taxon>Pyramimonadophyceae</taxon>
        <taxon>Pyramimonadales</taxon>
        <taxon>Pyramimonadaceae</taxon>
        <taxon>Cymbomonas</taxon>
    </lineage>
</organism>
<evidence type="ECO:0000313" key="3">
    <source>
        <dbReference type="Proteomes" id="UP001190700"/>
    </source>
</evidence>
<feature type="compositionally biased region" description="Acidic residues" evidence="1">
    <location>
        <begin position="7"/>
        <end position="39"/>
    </location>
</feature>
<name>A0AAE0EQP0_9CHLO</name>
<keyword evidence="3" id="KW-1185">Reference proteome</keyword>
<feature type="compositionally biased region" description="Acidic residues" evidence="1">
    <location>
        <begin position="49"/>
        <end position="65"/>
    </location>
</feature>
<feature type="region of interest" description="Disordered" evidence="1">
    <location>
        <begin position="1"/>
        <end position="65"/>
    </location>
</feature>
<comment type="caution">
    <text evidence="2">The sequence shown here is derived from an EMBL/GenBank/DDBJ whole genome shotgun (WGS) entry which is preliminary data.</text>
</comment>
<sequence>MYFADSENPDDDAEDPADDAEDPDDDDDDNDDEEQEEENKEFKKFEKPEESEESEPEDPSDEEDATLPVRAEANGLSFSALANLVNPESPAGDWLESSGAHFPDDGKRALLEVVRRLYDNGPPMTSAKQLLSIEFKAGEDPGENITAFNSALRESGRKTRWDTGEVKDLFLAALDKEYYLPVLNEFINYEQRQAVDLLTLQQRVMAVHSAKGATSPPVALSYSGHSSDVESRMSDVLDALDALRKEVRQLKQGRGYTPRHPKCRHAAERQYRADCPNRQQESMHHVELHEDALADLFQHAYDTRDAQAFHSLCIAHGKPPVVDGGDAGGNPEDVFLDYDEGVCAGDVEATAEIHAGSFVPAAAITESFTAAAATIDKNIYPVTATQQVSAGPPLPPTSRLFADLVLAGSGEGGAFVGAPTNMGHFATENISAAEILPDDDEEDSIPLVELPTAPAIAEPAVTTSAPHISFSRCGVGAAPFGKGMFFSAALLCTILFSAANIPTAAAVPAGIAPRHQPTFLTSNIFAPTAFARHTACGGVDDFSITNMFHGQFACASACPSTPSVVFRPGRHRRATAVATAPWWCFMDFPLLVLLLLDPGIGCYLVSGLLGKSEAAVVNPQQIDATKEVAQLPEAAGRCAGLGLRAERALRGKGQLIRGGAARAEAEALGRADAPASGFGPSER</sequence>
<evidence type="ECO:0000313" key="2">
    <source>
        <dbReference type="EMBL" id="KAK3237081.1"/>
    </source>
</evidence>
<dbReference type="AlphaFoldDB" id="A0AAE0EQP0"/>
<accession>A0AAE0EQP0</accession>
<proteinExistence type="predicted"/>
<dbReference type="EMBL" id="LGRX02034706">
    <property type="protein sequence ID" value="KAK3237081.1"/>
    <property type="molecule type" value="Genomic_DNA"/>
</dbReference>
<gene>
    <name evidence="2" type="ORF">CYMTET_52820</name>
</gene>
<dbReference type="Proteomes" id="UP001190700">
    <property type="component" value="Unassembled WGS sequence"/>
</dbReference>
<reference evidence="2 3" key="1">
    <citation type="journal article" date="2015" name="Genome Biol. Evol.">
        <title>Comparative Genomics of a Bacterivorous Green Alga Reveals Evolutionary Causalities and Consequences of Phago-Mixotrophic Mode of Nutrition.</title>
        <authorList>
            <person name="Burns J.A."/>
            <person name="Paasch A."/>
            <person name="Narechania A."/>
            <person name="Kim E."/>
        </authorList>
    </citation>
    <scope>NUCLEOTIDE SEQUENCE [LARGE SCALE GENOMIC DNA]</scope>
    <source>
        <strain evidence="2 3">PLY_AMNH</strain>
    </source>
</reference>
<protein>
    <submittedName>
        <fullName evidence="2">Uncharacterized protein</fullName>
    </submittedName>
</protein>
<evidence type="ECO:0000256" key="1">
    <source>
        <dbReference type="SAM" id="MobiDB-lite"/>
    </source>
</evidence>